<evidence type="ECO:0000256" key="1">
    <source>
        <dbReference type="SAM" id="Phobius"/>
    </source>
</evidence>
<sequence>MPASEREAASGKTRGAGRLLVFVYAIFAAAATARGLFQVLTKFSEAPLAYILSLVAGAVYIVVTVALAKRGAGWDRVAVGALLVELVGVVGVGALSVAVPQDFPKDTVWSGFGRGYGFIPLVLPLLGLWWMRRSHRS</sequence>
<organism evidence="2 3">
    <name type="scientific">Falsarthrobacter nasiphocae</name>
    <dbReference type="NCBI Taxonomy" id="189863"/>
    <lineage>
        <taxon>Bacteria</taxon>
        <taxon>Bacillati</taxon>
        <taxon>Actinomycetota</taxon>
        <taxon>Actinomycetes</taxon>
        <taxon>Micrococcales</taxon>
        <taxon>Micrococcaceae</taxon>
        <taxon>Falsarthrobacter</taxon>
    </lineage>
</organism>
<feature type="transmembrane region" description="Helical" evidence="1">
    <location>
        <begin position="21"/>
        <end position="41"/>
    </location>
</feature>
<keyword evidence="1" id="KW-1133">Transmembrane helix</keyword>
<comment type="caution">
    <text evidence="2">The sequence shown here is derived from an EMBL/GenBank/DDBJ whole genome shotgun (WGS) entry which is preliminary data.</text>
</comment>
<gene>
    <name evidence="2" type="ORF">J2S35_001595</name>
</gene>
<keyword evidence="1" id="KW-0812">Transmembrane</keyword>
<keyword evidence="3" id="KW-1185">Reference proteome</keyword>
<evidence type="ECO:0008006" key="4">
    <source>
        <dbReference type="Google" id="ProtNLM"/>
    </source>
</evidence>
<dbReference type="Proteomes" id="UP001247307">
    <property type="component" value="Unassembled WGS sequence"/>
</dbReference>
<name>A0AAE3YI68_9MICC</name>
<protein>
    <recommendedName>
        <fullName evidence="4">Integral membrane protein</fullName>
    </recommendedName>
</protein>
<dbReference type="EMBL" id="JAVDUI010000001">
    <property type="protein sequence ID" value="MDR6892655.1"/>
    <property type="molecule type" value="Genomic_DNA"/>
</dbReference>
<evidence type="ECO:0000313" key="3">
    <source>
        <dbReference type="Proteomes" id="UP001247307"/>
    </source>
</evidence>
<feature type="transmembrane region" description="Helical" evidence="1">
    <location>
        <begin position="111"/>
        <end position="131"/>
    </location>
</feature>
<feature type="transmembrane region" description="Helical" evidence="1">
    <location>
        <begin position="47"/>
        <end position="67"/>
    </location>
</feature>
<keyword evidence="1" id="KW-0472">Membrane</keyword>
<proteinExistence type="predicted"/>
<dbReference type="RefSeq" id="WP_309852010.1">
    <property type="nucleotide sequence ID" value="NZ_BAAAIU010000039.1"/>
</dbReference>
<reference evidence="2" key="1">
    <citation type="submission" date="2023-07" db="EMBL/GenBank/DDBJ databases">
        <title>Sequencing the genomes of 1000 actinobacteria strains.</title>
        <authorList>
            <person name="Klenk H.-P."/>
        </authorList>
    </citation>
    <scope>NUCLEOTIDE SEQUENCE</scope>
    <source>
        <strain evidence="2">DSM 13988</strain>
    </source>
</reference>
<feature type="transmembrane region" description="Helical" evidence="1">
    <location>
        <begin position="79"/>
        <end position="99"/>
    </location>
</feature>
<evidence type="ECO:0000313" key="2">
    <source>
        <dbReference type="EMBL" id="MDR6892655.1"/>
    </source>
</evidence>
<dbReference type="AlphaFoldDB" id="A0AAE3YI68"/>
<accession>A0AAE3YI68</accession>